<organism evidence="1">
    <name type="scientific">marine sediment metagenome</name>
    <dbReference type="NCBI Taxonomy" id="412755"/>
    <lineage>
        <taxon>unclassified sequences</taxon>
        <taxon>metagenomes</taxon>
        <taxon>ecological metagenomes</taxon>
    </lineage>
</organism>
<sequence length="305" mass="33712">RTNTILDDMHIVEGNLLTGHKSTVRTGLPTATWRLLNYGIQPSKSITSQVTDTCGMLEAYAEVDKSLADLNNNDAAWRLSEDVAYLEAMNQTMATTVFYGNTNTNPALFTGLMPRYPKYGSEAVTQTAYNCIDSYTASSGADQTSIWLIVWGPNTVHAIYPKGSAGGGFQHNDLGEVTLMDTQTPAGRYQGYRTHYKWDLGFTVRDWRYAVRCANIDTSAMNSTTVDLYTAMTRAYYRIPSFGMGRGVFYCNNLVLQYLQIQGAAKSNLALKYEEVGGVPKTSYLGIPIKRCDAILNTEANVLTI</sequence>
<accession>A0A0F9ABQ0</accession>
<name>A0A0F9ABQ0_9ZZZZ</name>
<evidence type="ECO:0008006" key="2">
    <source>
        <dbReference type="Google" id="ProtNLM"/>
    </source>
</evidence>
<proteinExistence type="predicted"/>
<gene>
    <name evidence="1" type="ORF">LCGC14_2869240</name>
</gene>
<dbReference type="Pfam" id="PF20911">
    <property type="entry name" value="GP7"/>
    <property type="match status" value="1"/>
</dbReference>
<feature type="non-terminal residue" evidence="1">
    <location>
        <position position="1"/>
    </location>
</feature>
<dbReference type="EMBL" id="LAZR01055655">
    <property type="protein sequence ID" value="KKK75884.1"/>
    <property type="molecule type" value="Genomic_DNA"/>
</dbReference>
<evidence type="ECO:0000313" key="1">
    <source>
        <dbReference type="EMBL" id="KKK75884.1"/>
    </source>
</evidence>
<protein>
    <recommendedName>
        <fullName evidence="2">Major capsid protein</fullName>
    </recommendedName>
</protein>
<dbReference type="InterPro" id="IPR048813">
    <property type="entry name" value="GP7-like"/>
</dbReference>
<dbReference type="NCBIfam" id="NF045672">
    <property type="entry name" value="MCP_gp7_epsi_15"/>
    <property type="match status" value="1"/>
</dbReference>
<reference evidence="1" key="1">
    <citation type="journal article" date="2015" name="Nature">
        <title>Complex archaea that bridge the gap between prokaryotes and eukaryotes.</title>
        <authorList>
            <person name="Spang A."/>
            <person name="Saw J.H."/>
            <person name="Jorgensen S.L."/>
            <person name="Zaremba-Niedzwiedzka K."/>
            <person name="Martijn J."/>
            <person name="Lind A.E."/>
            <person name="van Eijk R."/>
            <person name="Schleper C."/>
            <person name="Guy L."/>
            <person name="Ettema T.J."/>
        </authorList>
    </citation>
    <scope>NUCLEOTIDE SEQUENCE</scope>
</reference>
<comment type="caution">
    <text evidence="1">The sequence shown here is derived from an EMBL/GenBank/DDBJ whole genome shotgun (WGS) entry which is preliminary data.</text>
</comment>
<dbReference type="AlphaFoldDB" id="A0A0F9ABQ0"/>